<protein>
    <submittedName>
        <fullName evidence="1">Uncharacterized protein</fullName>
    </submittedName>
</protein>
<evidence type="ECO:0000313" key="1">
    <source>
        <dbReference type="EMBL" id="RHX92952.1"/>
    </source>
</evidence>
<dbReference type="EMBL" id="QHCT01000001">
    <property type="protein sequence ID" value="RHX92952.1"/>
    <property type="molecule type" value="Genomic_DNA"/>
</dbReference>
<organism evidence="1 2">
    <name type="scientific">Leptospira stimsonii</name>
    <dbReference type="NCBI Taxonomy" id="2202203"/>
    <lineage>
        <taxon>Bacteria</taxon>
        <taxon>Pseudomonadati</taxon>
        <taxon>Spirochaetota</taxon>
        <taxon>Spirochaetia</taxon>
        <taxon>Leptospirales</taxon>
        <taxon>Leptospiraceae</taxon>
        <taxon>Leptospira</taxon>
    </lineage>
</organism>
<comment type="caution">
    <text evidence="1">The sequence shown here is derived from an EMBL/GenBank/DDBJ whole genome shotgun (WGS) entry which is preliminary data.</text>
</comment>
<proteinExistence type="predicted"/>
<reference evidence="2" key="1">
    <citation type="submission" date="2018-05" db="EMBL/GenBank/DDBJ databases">
        <title>Leptospira yasudae sp. nov. and Leptospira stimsonii sp. nov., two pathogenic species of the genus Leptospira isolated from environmental sources.</title>
        <authorList>
            <person name="Casanovas-Massana A."/>
            <person name="Hamond C."/>
            <person name="Santos L.A."/>
            <person name="Hacker K.P."/>
            <person name="Balassiano I."/>
            <person name="Medeiros M.A."/>
            <person name="Reis M.G."/>
            <person name="Ko A.I."/>
            <person name="Wunder E.A."/>
        </authorList>
    </citation>
    <scope>NUCLEOTIDE SEQUENCE [LARGE SCALE GENOMIC DNA]</scope>
    <source>
        <strain evidence="2">Yale</strain>
    </source>
</reference>
<dbReference type="Proteomes" id="UP000265798">
    <property type="component" value="Unassembled WGS sequence"/>
</dbReference>
<sequence length="83" mass="8917">MGSILTGVVAGFSSVIPDKGALYLEKDVDFCEQSLFVTPCGNTLEEFALNHMSTLIQSCEPKIACMGGKDHPGTGTFCIDWDQ</sequence>
<name>A0A396ZBG7_9LEPT</name>
<gene>
    <name evidence="1" type="ORF">DLM75_07280</name>
</gene>
<accession>A0A396ZBG7</accession>
<dbReference type="AlphaFoldDB" id="A0A396ZBG7"/>
<evidence type="ECO:0000313" key="2">
    <source>
        <dbReference type="Proteomes" id="UP000265798"/>
    </source>
</evidence>